<name>A0A6I3S3E6_9BURK</name>
<dbReference type="RefSeq" id="WP_008811823.1">
    <property type="nucleotide sequence ID" value="NZ_CALXOM010000044.1"/>
</dbReference>
<accession>A0A6I3S3E6</accession>
<dbReference type="GeneID" id="43349159"/>
<dbReference type="EMBL" id="WNCL01000044">
    <property type="protein sequence ID" value="MTU44072.1"/>
    <property type="molecule type" value="Genomic_DNA"/>
</dbReference>
<proteinExistence type="predicted"/>
<evidence type="ECO:0000313" key="2">
    <source>
        <dbReference type="Proteomes" id="UP000462362"/>
    </source>
</evidence>
<dbReference type="Proteomes" id="UP000462362">
    <property type="component" value="Unassembled WGS sequence"/>
</dbReference>
<gene>
    <name evidence="1" type="ORF">GMD42_10760</name>
</gene>
<organism evidence="1 2">
    <name type="scientific">Parasutterella excrementihominis</name>
    <dbReference type="NCBI Taxonomy" id="487175"/>
    <lineage>
        <taxon>Bacteria</taxon>
        <taxon>Pseudomonadati</taxon>
        <taxon>Pseudomonadota</taxon>
        <taxon>Betaproteobacteria</taxon>
        <taxon>Burkholderiales</taxon>
        <taxon>Sutterellaceae</taxon>
        <taxon>Parasutterella</taxon>
    </lineage>
</organism>
<dbReference type="AlphaFoldDB" id="A0A6I3S3E6"/>
<comment type="caution">
    <text evidence="1">The sequence shown here is derived from an EMBL/GenBank/DDBJ whole genome shotgun (WGS) entry which is preliminary data.</text>
</comment>
<protein>
    <submittedName>
        <fullName evidence="1">Uncharacterized protein</fullName>
    </submittedName>
</protein>
<evidence type="ECO:0000313" key="1">
    <source>
        <dbReference type="EMBL" id="MTU44072.1"/>
    </source>
</evidence>
<reference evidence="1 2" key="1">
    <citation type="journal article" date="2019" name="Nat. Med.">
        <title>A library of human gut bacterial isolates paired with longitudinal multiomics data enables mechanistic microbiome research.</title>
        <authorList>
            <person name="Poyet M."/>
            <person name="Groussin M."/>
            <person name="Gibbons S.M."/>
            <person name="Avila-Pacheco J."/>
            <person name="Jiang X."/>
            <person name="Kearney S.M."/>
            <person name="Perrotta A.R."/>
            <person name="Berdy B."/>
            <person name="Zhao S."/>
            <person name="Lieberman T.D."/>
            <person name="Swanson P.K."/>
            <person name="Smith M."/>
            <person name="Roesemann S."/>
            <person name="Alexander J.E."/>
            <person name="Rich S.A."/>
            <person name="Livny J."/>
            <person name="Vlamakis H."/>
            <person name="Clish C."/>
            <person name="Bullock K."/>
            <person name="Deik A."/>
            <person name="Scott J."/>
            <person name="Pierce K.A."/>
            <person name="Xavier R.J."/>
            <person name="Alm E.J."/>
        </authorList>
    </citation>
    <scope>NUCLEOTIDE SEQUENCE [LARGE SCALE GENOMIC DNA]</scope>
    <source>
        <strain evidence="1 2">BIOML-A2</strain>
    </source>
</reference>
<sequence length="108" mass="11997">MALPIEQLYKARDFLNLKNISANHVELSFKNPVIAMLAKGKVAEIASQCSPDGAFTKCEMHGNDLHLDFNPEYVSERLMAEIFDAAPERARDAARELAAFVAEKTMKA</sequence>